<gene>
    <name evidence="1" type="ORF">PIB30_083006</name>
</gene>
<keyword evidence="2" id="KW-1185">Reference proteome</keyword>
<dbReference type="EMBL" id="JASCZI010061712">
    <property type="protein sequence ID" value="MED6139346.1"/>
    <property type="molecule type" value="Genomic_DNA"/>
</dbReference>
<dbReference type="Proteomes" id="UP001341840">
    <property type="component" value="Unassembled WGS sequence"/>
</dbReference>
<reference evidence="1 2" key="1">
    <citation type="journal article" date="2023" name="Plants (Basel)">
        <title>Bridging the Gap: Combining Genomics and Transcriptomics Approaches to Understand Stylosanthes scabra, an Orphan Legume from the Brazilian Caatinga.</title>
        <authorList>
            <person name="Ferreira-Neto J.R.C."/>
            <person name="da Silva M.D."/>
            <person name="Binneck E."/>
            <person name="de Melo N.F."/>
            <person name="da Silva R.H."/>
            <person name="de Melo A.L.T.M."/>
            <person name="Pandolfi V."/>
            <person name="Bustamante F.O."/>
            <person name="Brasileiro-Vidal A.C."/>
            <person name="Benko-Iseppon A.M."/>
        </authorList>
    </citation>
    <scope>NUCLEOTIDE SEQUENCE [LARGE SCALE GENOMIC DNA]</scope>
    <source>
        <tissue evidence="1">Leaves</tissue>
    </source>
</reference>
<organism evidence="1 2">
    <name type="scientific">Stylosanthes scabra</name>
    <dbReference type="NCBI Taxonomy" id="79078"/>
    <lineage>
        <taxon>Eukaryota</taxon>
        <taxon>Viridiplantae</taxon>
        <taxon>Streptophyta</taxon>
        <taxon>Embryophyta</taxon>
        <taxon>Tracheophyta</taxon>
        <taxon>Spermatophyta</taxon>
        <taxon>Magnoliopsida</taxon>
        <taxon>eudicotyledons</taxon>
        <taxon>Gunneridae</taxon>
        <taxon>Pentapetalae</taxon>
        <taxon>rosids</taxon>
        <taxon>fabids</taxon>
        <taxon>Fabales</taxon>
        <taxon>Fabaceae</taxon>
        <taxon>Papilionoideae</taxon>
        <taxon>50 kb inversion clade</taxon>
        <taxon>dalbergioids sensu lato</taxon>
        <taxon>Dalbergieae</taxon>
        <taxon>Pterocarpus clade</taxon>
        <taxon>Stylosanthes</taxon>
    </lineage>
</organism>
<protein>
    <submittedName>
        <fullName evidence="1">Uncharacterized protein</fullName>
    </submittedName>
</protein>
<name>A0ABU6STJ1_9FABA</name>
<comment type="caution">
    <text evidence="1">The sequence shown here is derived from an EMBL/GenBank/DDBJ whole genome shotgun (WGS) entry which is preliminary data.</text>
</comment>
<accession>A0ABU6STJ1</accession>
<sequence length="56" mass="6446">NGNRLVHSWASLKLRDQMAYGLWLSSIQASILRCTRIKTFIPSLFFAPLFVSFLTE</sequence>
<evidence type="ECO:0000313" key="1">
    <source>
        <dbReference type="EMBL" id="MED6139346.1"/>
    </source>
</evidence>
<feature type="non-terminal residue" evidence="1">
    <location>
        <position position="1"/>
    </location>
</feature>
<evidence type="ECO:0000313" key="2">
    <source>
        <dbReference type="Proteomes" id="UP001341840"/>
    </source>
</evidence>
<proteinExistence type="predicted"/>